<name>A0A1J6I920_NICAT</name>
<organism evidence="1 2">
    <name type="scientific">Nicotiana attenuata</name>
    <name type="common">Coyote tobacco</name>
    <dbReference type="NCBI Taxonomy" id="49451"/>
    <lineage>
        <taxon>Eukaryota</taxon>
        <taxon>Viridiplantae</taxon>
        <taxon>Streptophyta</taxon>
        <taxon>Embryophyta</taxon>
        <taxon>Tracheophyta</taxon>
        <taxon>Spermatophyta</taxon>
        <taxon>Magnoliopsida</taxon>
        <taxon>eudicotyledons</taxon>
        <taxon>Gunneridae</taxon>
        <taxon>Pentapetalae</taxon>
        <taxon>asterids</taxon>
        <taxon>lamiids</taxon>
        <taxon>Solanales</taxon>
        <taxon>Solanaceae</taxon>
        <taxon>Nicotianoideae</taxon>
        <taxon>Nicotianeae</taxon>
        <taxon>Nicotiana</taxon>
    </lineage>
</organism>
<evidence type="ECO:0000313" key="2">
    <source>
        <dbReference type="Proteomes" id="UP000187609"/>
    </source>
</evidence>
<sequence length="152" mass="17728">MVNARDNEVIRGDERQPAPAHQFASNCFFAAWKSNEDFNQQFFSKIVDKRLCFCTTKGCGGWYNTTFHSAVQCTPYEALYGQPPPLHFSYAAGDSGMEEVDRSLLTREFKIQLLKYHLKRAQQRMENPANKHRSDRQFKRGDRVDVKIQPYR</sequence>
<accession>A0A1J6I920</accession>
<keyword evidence="2" id="KW-1185">Reference proteome</keyword>
<comment type="caution">
    <text evidence="1">The sequence shown here is derived from an EMBL/GenBank/DDBJ whole genome shotgun (WGS) entry which is preliminary data.</text>
</comment>
<reference evidence="1" key="1">
    <citation type="submission" date="2016-11" db="EMBL/GenBank/DDBJ databases">
        <title>The genome of Nicotiana attenuata.</title>
        <authorList>
            <person name="Xu S."/>
            <person name="Brockmoeller T."/>
            <person name="Gaquerel E."/>
            <person name="Navarro A."/>
            <person name="Kuhl H."/>
            <person name="Gase K."/>
            <person name="Ling Z."/>
            <person name="Zhou W."/>
            <person name="Kreitzer C."/>
            <person name="Stanke M."/>
            <person name="Tang H."/>
            <person name="Lyons E."/>
            <person name="Pandey P."/>
            <person name="Pandey S.P."/>
            <person name="Timmermann B."/>
            <person name="Baldwin I.T."/>
        </authorList>
    </citation>
    <scope>NUCLEOTIDE SEQUENCE [LARGE SCALE GENOMIC DNA]</scope>
    <source>
        <strain evidence="1">UT</strain>
    </source>
</reference>
<dbReference type="EMBL" id="MJEQ01037189">
    <property type="protein sequence ID" value="OIT01026.1"/>
    <property type="molecule type" value="Genomic_DNA"/>
</dbReference>
<dbReference type="Proteomes" id="UP000187609">
    <property type="component" value="Unassembled WGS sequence"/>
</dbReference>
<dbReference type="Gramene" id="OIT01026">
    <property type="protein sequence ID" value="OIT01026"/>
    <property type="gene ID" value="A4A49_52292"/>
</dbReference>
<gene>
    <name evidence="1" type="ORF">A4A49_52292</name>
</gene>
<proteinExistence type="predicted"/>
<evidence type="ECO:0000313" key="1">
    <source>
        <dbReference type="EMBL" id="OIT01026.1"/>
    </source>
</evidence>
<dbReference type="AlphaFoldDB" id="A0A1J6I920"/>
<protein>
    <submittedName>
        <fullName evidence="1">Uncharacterized protein</fullName>
    </submittedName>
</protein>